<dbReference type="InterPro" id="IPR037181">
    <property type="entry name" value="SUFU_N"/>
</dbReference>
<dbReference type="KEGG" id="crx:CRECT_0874"/>
<evidence type="ECO:0000259" key="1">
    <source>
        <dbReference type="Pfam" id="PF05076"/>
    </source>
</evidence>
<dbReference type="SUPFAM" id="SSF103359">
    <property type="entry name" value="Suppressor of Fused, N-terminal domain"/>
    <property type="match status" value="1"/>
</dbReference>
<name>A0A6G5QLU4_CAMRE</name>
<dbReference type="RefSeq" id="WP_039888758.1">
    <property type="nucleotide sequence ID" value="NZ_CP012543.1"/>
</dbReference>
<dbReference type="InterPro" id="IPR007768">
    <property type="entry name" value="Suppressor_of_fused"/>
</dbReference>
<proteinExistence type="predicted"/>
<dbReference type="EMBL" id="CP012543">
    <property type="protein sequence ID" value="QCD46552.1"/>
    <property type="molecule type" value="Genomic_DNA"/>
</dbReference>
<gene>
    <name evidence="2" type="ORF">CRECT_0874</name>
</gene>
<evidence type="ECO:0000313" key="3">
    <source>
        <dbReference type="Proteomes" id="UP000502377"/>
    </source>
</evidence>
<dbReference type="Pfam" id="PF05076">
    <property type="entry name" value="SUFU"/>
    <property type="match status" value="1"/>
</dbReference>
<evidence type="ECO:0000313" key="2">
    <source>
        <dbReference type="EMBL" id="QCD46552.1"/>
    </source>
</evidence>
<protein>
    <submittedName>
        <fullName evidence="2">Putative SUFU domain protein</fullName>
    </submittedName>
</protein>
<organism evidence="2 3">
    <name type="scientific">Campylobacter rectus</name>
    <name type="common">Wolinella recta</name>
    <dbReference type="NCBI Taxonomy" id="203"/>
    <lineage>
        <taxon>Bacteria</taxon>
        <taxon>Pseudomonadati</taxon>
        <taxon>Campylobacterota</taxon>
        <taxon>Epsilonproteobacteria</taxon>
        <taxon>Campylobacterales</taxon>
        <taxon>Campylobacteraceae</taxon>
        <taxon>Campylobacter</taxon>
    </lineage>
</organism>
<dbReference type="GO" id="GO:0005737">
    <property type="term" value="C:cytoplasm"/>
    <property type="evidence" value="ECO:0007669"/>
    <property type="project" value="TreeGrafter"/>
</dbReference>
<accession>A0A6G5QLU4</accession>
<sequence length="230" mass="26136">MTQEEYKAKFSEDDAPGWDAIESALEKIYNPANERHYSSQLHASLGGEDYLAGVSIFDSVEGAHRHVVSFGMSELYYDPQSAQEEFSGWGFEFSMRIAPFADDPDSKSFGGAVALHEPFWAISLMQNLAKYVYKSKKWFEAYHFIPTNSPLRLNTDTKLVGVAFAPDPILGGIDTPNGRVEFLQMVGITQRELDWLHEDPTTGRVERLIDMMREDNPLLITDLKRQKEYV</sequence>
<dbReference type="Proteomes" id="UP000502377">
    <property type="component" value="Chromosome"/>
</dbReference>
<dbReference type="PANTHER" id="PTHR10928:SF2">
    <property type="entry name" value="SUPPRESSOR OF FUSED HOMOLOG"/>
    <property type="match status" value="1"/>
</dbReference>
<feature type="domain" description="Suppressor of fused-like" evidence="1">
    <location>
        <begin position="48"/>
        <end position="226"/>
    </location>
</feature>
<dbReference type="InterPro" id="IPR020941">
    <property type="entry name" value="SUFU-like_domain"/>
</dbReference>
<dbReference type="PANTHER" id="PTHR10928">
    <property type="entry name" value="SUPPRESSOR OF FUSED"/>
    <property type="match status" value="1"/>
</dbReference>
<dbReference type="AlphaFoldDB" id="A0A6G5QLU4"/>
<reference evidence="2 3" key="1">
    <citation type="submission" date="2016-07" db="EMBL/GenBank/DDBJ databases">
        <title>Comparative genomics of the Campylobacter concisus group.</title>
        <authorList>
            <person name="Miller W.G."/>
            <person name="Yee E."/>
            <person name="Chapman M.H."/>
            <person name="Huynh S."/>
            <person name="Bono J.L."/>
            <person name="On S.L.W."/>
            <person name="StLeger J."/>
            <person name="Foster G."/>
            <person name="Parker C.T."/>
        </authorList>
    </citation>
    <scope>NUCLEOTIDE SEQUENCE [LARGE SCALE GENOMIC DNA]</scope>
    <source>
        <strain evidence="2 3">ATCC 33238</strain>
    </source>
</reference>